<comment type="function">
    <text evidence="1">Needed for flagellar regrowth and assembly.</text>
</comment>
<dbReference type="InParanoid" id="G9EUA9"/>
<keyword evidence="9" id="KW-0969">Cilium</keyword>
<evidence type="ECO:0000256" key="6">
    <source>
        <dbReference type="ARBA" id="ARBA00022927"/>
    </source>
</evidence>
<dbReference type="OrthoDB" id="5651317at2"/>
<name>G9EUA9_9GAMM</name>
<keyword evidence="4" id="KW-0813">Transport</keyword>
<dbReference type="AlphaFoldDB" id="G9EUA9"/>
<dbReference type="PANTHER" id="PTHR34982:SF1">
    <property type="entry name" value="FLAGELLAR ASSEMBLY PROTEIN FLIH"/>
    <property type="match status" value="1"/>
</dbReference>
<dbReference type="PANTHER" id="PTHR34982">
    <property type="entry name" value="YOP PROTEINS TRANSLOCATION PROTEIN L"/>
    <property type="match status" value="1"/>
</dbReference>
<dbReference type="HOGENOM" id="CLU_1298492_0_0_6"/>
<dbReference type="Proteomes" id="UP000002770">
    <property type="component" value="Unassembled WGS sequence"/>
</dbReference>
<dbReference type="RefSeq" id="WP_006872763.1">
    <property type="nucleotide sequence ID" value="NZ_JH413849.1"/>
</dbReference>
<evidence type="ECO:0000256" key="2">
    <source>
        <dbReference type="ARBA" id="ARBA00006602"/>
    </source>
</evidence>
<keyword evidence="9" id="KW-0282">Flagellum</keyword>
<keyword evidence="6" id="KW-0653">Protein transport</keyword>
<dbReference type="GO" id="GO:0005829">
    <property type="term" value="C:cytosol"/>
    <property type="evidence" value="ECO:0007669"/>
    <property type="project" value="TreeGrafter"/>
</dbReference>
<dbReference type="eggNOG" id="COG1317">
    <property type="taxonomic scope" value="Bacteria"/>
</dbReference>
<feature type="domain" description="Flagellar assembly protein FliH/Type III secretion system HrpE" evidence="8">
    <location>
        <begin position="71"/>
        <end position="197"/>
    </location>
</feature>
<evidence type="ECO:0000256" key="7">
    <source>
        <dbReference type="ARBA" id="ARBA00023225"/>
    </source>
</evidence>
<proteinExistence type="inferred from homology"/>
<evidence type="ECO:0000256" key="4">
    <source>
        <dbReference type="ARBA" id="ARBA00022448"/>
    </source>
</evidence>
<keyword evidence="9" id="KW-0966">Cell projection</keyword>
<dbReference type="STRING" id="658187.LDG_8902"/>
<dbReference type="GO" id="GO:0044781">
    <property type="term" value="P:bacterial-type flagellum organization"/>
    <property type="evidence" value="ECO:0007669"/>
    <property type="project" value="UniProtKB-KW"/>
</dbReference>
<reference evidence="9 10" key="1">
    <citation type="journal article" date="2011" name="BMC Genomics">
        <title>Insight into cross-talk between intra-amoebal pathogens.</title>
        <authorList>
            <person name="Gimenez G."/>
            <person name="Bertelli C."/>
            <person name="Moliner C."/>
            <person name="Robert C."/>
            <person name="Raoult D."/>
            <person name="Fournier P.E."/>
            <person name="Greub G."/>
        </authorList>
    </citation>
    <scope>NUCLEOTIDE SEQUENCE [LARGE SCALE GENOMIC DNA]</scope>
    <source>
        <strain evidence="9 10">LLAP12</strain>
    </source>
</reference>
<dbReference type="Pfam" id="PF02108">
    <property type="entry name" value="FliH"/>
    <property type="match status" value="1"/>
</dbReference>
<sequence>MPNKFEPYNKKQGTNNEFSVWEYQPTKNNVEEPVVIDEKEAFLAECELLRQEAIKKGYEQGLQQAQVELNEKKKEFARWFDLIQNPVKLLDEHVTQEILQTILWLSQHCIAVELSVNPDKLRDLLNEIKTELPTLNNHRMLAMHPLDVAWIQTEIGENEIPGLHEILIADPALNRGDFYLKGEHSELDGRIHTRFATLFAKYITKNDLIVPMQVQD</sequence>
<comment type="similarity">
    <text evidence="2">Belongs to the FliH family.</text>
</comment>
<evidence type="ECO:0000313" key="10">
    <source>
        <dbReference type="Proteomes" id="UP000002770"/>
    </source>
</evidence>
<dbReference type="GO" id="GO:0015031">
    <property type="term" value="P:protein transport"/>
    <property type="evidence" value="ECO:0007669"/>
    <property type="project" value="UniProtKB-KW"/>
</dbReference>
<evidence type="ECO:0000313" key="9">
    <source>
        <dbReference type="EMBL" id="EHL29183.1"/>
    </source>
</evidence>
<keyword evidence="7" id="KW-1006">Bacterial flagellum protein export</keyword>
<evidence type="ECO:0000256" key="5">
    <source>
        <dbReference type="ARBA" id="ARBA00022795"/>
    </source>
</evidence>
<accession>G9EUA9</accession>
<evidence type="ECO:0000256" key="1">
    <source>
        <dbReference type="ARBA" id="ARBA00003041"/>
    </source>
</evidence>
<dbReference type="InterPro" id="IPR018035">
    <property type="entry name" value="Flagellar_FliH/T3SS_HrpE"/>
</dbReference>
<organism evidence="9 10">
    <name type="scientific">Legionella drancourtii LLAP12</name>
    <dbReference type="NCBI Taxonomy" id="658187"/>
    <lineage>
        <taxon>Bacteria</taxon>
        <taxon>Pseudomonadati</taxon>
        <taxon>Pseudomonadota</taxon>
        <taxon>Gammaproteobacteria</taxon>
        <taxon>Legionellales</taxon>
        <taxon>Legionellaceae</taxon>
        <taxon>Legionella</taxon>
    </lineage>
</organism>
<protein>
    <recommendedName>
        <fullName evidence="3">Flagellar assembly protein FliH</fullName>
    </recommendedName>
</protein>
<keyword evidence="5" id="KW-1005">Bacterial flagellum biogenesis</keyword>
<evidence type="ECO:0000256" key="3">
    <source>
        <dbReference type="ARBA" id="ARBA00016507"/>
    </source>
</evidence>
<gene>
    <name evidence="9" type="ORF">LDG_8902</name>
</gene>
<dbReference type="EMBL" id="JH413849">
    <property type="protein sequence ID" value="EHL29183.1"/>
    <property type="molecule type" value="Genomic_DNA"/>
</dbReference>
<evidence type="ECO:0000259" key="8">
    <source>
        <dbReference type="Pfam" id="PF02108"/>
    </source>
</evidence>
<dbReference type="InterPro" id="IPR051472">
    <property type="entry name" value="T3SS_Stator/FliH"/>
</dbReference>
<keyword evidence="10" id="KW-1185">Reference proteome</keyword>